<sequence length="56" mass="6482">MPVPVLPSRHHIYLGSHAGDVISAGRIIHHSLRHLRRDLDKYKTNAHIRFYTLKVS</sequence>
<evidence type="ECO:0000313" key="2">
    <source>
        <dbReference type="Proteomes" id="UP000053268"/>
    </source>
</evidence>
<keyword evidence="2" id="KW-1185">Reference proteome</keyword>
<dbReference type="EMBL" id="KQ459600">
    <property type="protein sequence ID" value="KPI94277.1"/>
    <property type="molecule type" value="Genomic_DNA"/>
</dbReference>
<proteinExistence type="predicted"/>
<dbReference type="Proteomes" id="UP000053268">
    <property type="component" value="Unassembled WGS sequence"/>
</dbReference>
<name>A0A194PLS4_PAPXU</name>
<gene>
    <name evidence="1" type="ORF">RR46_06728</name>
</gene>
<accession>A0A194PLS4</accession>
<dbReference type="AlphaFoldDB" id="A0A194PLS4"/>
<evidence type="ECO:0000313" key="1">
    <source>
        <dbReference type="EMBL" id="KPI94277.1"/>
    </source>
</evidence>
<protein>
    <submittedName>
        <fullName evidence="1">Uncharacterized protein</fullName>
    </submittedName>
</protein>
<organism evidence="1 2">
    <name type="scientific">Papilio xuthus</name>
    <name type="common">Asian swallowtail butterfly</name>
    <dbReference type="NCBI Taxonomy" id="66420"/>
    <lineage>
        <taxon>Eukaryota</taxon>
        <taxon>Metazoa</taxon>
        <taxon>Ecdysozoa</taxon>
        <taxon>Arthropoda</taxon>
        <taxon>Hexapoda</taxon>
        <taxon>Insecta</taxon>
        <taxon>Pterygota</taxon>
        <taxon>Neoptera</taxon>
        <taxon>Endopterygota</taxon>
        <taxon>Lepidoptera</taxon>
        <taxon>Glossata</taxon>
        <taxon>Ditrysia</taxon>
        <taxon>Papilionoidea</taxon>
        <taxon>Papilionidae</taxon>
        <taxon>Papilioninae</taxon>
        <taxon>Papilio</taxon>
    </lineage>
</organism>
<reference evidence="1 2" key="1">
    <citation type="journal article" date="2015" name="Nat. Commun.">
        <title>Outbred genome sequencing and CRISPR/Cas9 gene editing in butterflies.</title>
        <authorList>
            <person name="Li X."/>
            <person name="Fan D."/>
            <person name="Zhang W."/>
            <person name="Liu G."/>
            <person name="Zhang L."/>
            <person name="Zhao L."/>
            <person name="Fang X."/>
            <person name="Chen L."/>
            <person name="Dong Y."/>
            <person name="Chen Y."/>
            <person name="Ding Y."/>
            <person name="Zhao R."/>
            <person name="Feng M."/>
            <person name="Zhu Y."/>
            <person name="Feng Y."/>
            <person name="Jiang X."/>
            <person name="Zhu D."/>
            <person name="Xiang H."/>
            <person name="Feng X."/>
            <person name="Li S."/>
            <person name="Wang J."/>
            <person name="Zhang G."/>
            <person name="Kronforst M.R."/>
            <person name="Wang W."/>
        </authorList>
    </citation>
    <scope>NUCLEOTIDE SEQUENCE [LARGE SCALE GENOMIC DNA]</scope>
    <source>
        <strain evidence="1">Ya'a_city_454_Px</strain>
        <tissue evidence="1">Whole body</tissue>
    </source>
</reference>